<dbReference type="InterPro" id="IPR036322">
    <property type="entry name" value="WD40_repeat_dom_sf"/>
</dbReference>
<organism evidence="5 6">
    <name type="scientific">Lolium multiflorum</name>
    <name type="common">Italian ryegrass</name>
    <name type="synonym">Lolium perenne subsp. multiflorum</name>
    <dbReference type="NCBI Taxonomy" id="4521"/>
    <lineage>
        <taxon>Eukaryota</taxon>
        <taxon>Viridiplantae</taxon>
        <taxon>Streptophyta</taxon>
        <taxon>Embryophyta</taxon>
        <taxon>Tracheophyta</taxon>
        <taxon>Spermatophyta</taxon>
        <taxon>Magnoliopsida</taxon>
        <taxon>Liliopsida</taxon>
        <taxon>Poales</taxon>
        <taxon>Poaceae</taxon>
        <taxon>BOP clade</taxon>
        <taxon>Pooideae</taxon>
        <taxon>Poodae</taxon>
        <taxon>Poeae</taxon>
        <taxon>Poeae Chloroplast Group 2 (Poeae type)</taxon>
        <taxon>Loliodinae</taxon>
        <taxon>Loliinae</taxon>
        <taxon>Lolium</taxon>
    </lineage>
</organism>
<evidence type="ECO:0000313" key="5">
    <source>
        <dbReference type="EMBL" id="KAK1598474.1"/>
    </source>
</evidence>
<dbReference type="PROSITE" id="PS50294">
    <property type="entry name" value="WD_REPEATS_REGION"/>
    <property type="match status" value="2"/>
</dbReference>
<dbReference type="SMART" id="SM00256">
    <property type="entry name" value="FBOX"/>
    <property type="match status" value="1"/>
</dbReference>
<dbReference type="Gene3D" id="2.130.10.10">
    <property type="entry name" value="YVTN repeat-like/Quinoprotein amine dehydrogenase"/>
    <property type="match status" value="2"/>
</dbReference>
<dbReference type="PANTHER" id="PTHR19855">
    <property type="entry name" value="WD40 REPEAT PROTEIN 12, 37"/>
    <property type="match status" value="1"/>
</dbReference>
<dbReference type="PANTHER" id="PTHR19855:SF19">
    <property type="entry name" value="OS04G0619700 PROTEIN"/>
    <property type="match status" value="1"/>
</dbReference>
<comment type="caution">
    <text evidence="5">The sequence shown here is derived from an EMBL/GenBank/DDBJ whole genome shotgun (WGS) entry which is preliminary data.</text>
</comment>
<dbReference type="InterPro" id="IPR036047">
    <property type="entry name" value="F-box-like_dom_sf"/>
</dbReference>
<evidence type="ECO:0000256" key="2">
    <source>
        <dbReference type="ARBA" id="ARBA00022737"/>
    </source>
</evidence>
<protein>
    <recommendedName>
        <fullName evidence="4">F-box domain-containing protein</fullName>
    </recommendedName>
</protein>
<dbReference type="Pfam" id="PF00400">
    <property type="entry name" value="WD40"/>
    <property type="match status" value="3"/>
</dbReference>
<feature type="repeat" description="WD" evidence="3">
    <location>
        <begin position="170"/>
        <end position="211"/>
    </location>
</feature>
<name>A0AAD8V9X3_LOLMU</name>
<gene>
    <name evidence="5" type="ORF">QYE76_071908</name>
</gene>
<dbReference type="InterPro" id="IPR001810">
    <property type="entry name" value="F-box_dom"/>
</dbReference>
<dbReference type="SMART" id="SM00320">
    <property type="entry name" value="WD40"/>
    <property type="match status" value="6"/>
</dbReference>
<feature type="repeat" description="WD" evidence="3">
    <location>
        <begin position="266"/>
        <end position="305"/>
    </location>
</feature>
<sequence length="554" mass="60919">MAFDSIKAGDASPKYSSSICNKGTLIEANTFAHCGKAKSWNSFNRLNYQESSHGSLPRVTDPKENGEAGNDAADSMCFTDLPAALVCEILARLDPKGLGIVSCVSTGLQTLATDHHGWKKFYCERWGLPSVPIGPLVPSGTPDGRSWKTLFVDREFQSKSFMGRFSVDILRGHDEDVRTVFLLASANLIFTGGHDSVVRMWDMEEGLLIDESRPFGCTIRAIAADSRLLITGGSKAFIQCWRATEGASHLFHISGIGTNQNSEFRLWGHEGPVTCLALDSARIYSGSWDMTVRVWDRAQMNCVQKFMHADWVMALAPHGNTVASTAGKDAYVWDLGSGELTTIISSAHVGNAYSVARTHLADVLFTGGEDGAIRLFDVSEMSGNENIKPAATWVPHTGPVHSLAFEYPWLVSASSDGRIALIDLRKILTPPNSRQFRVKTIDPSAIEPPQRMLHGFGCYLFSVDIGADRIICGGEDGAVRVWNFSEALEIEKRALALKSLRQENRMRRKKAQVEMNANGRRADQCSVAMKRNQLKGDKSATWQIKRSINDKVKS</sequence>
<keyword evidence="1 3" id="KW-0853">WD repeat</keyword>
<dbReference type="SUPFAM" id="SSF81383">
    <property type="entry name" value="F-box domain"/>
    <property type="match status" value="1"/>
</dbReference>
<dbReference type="PRINTS" id="PR00320">
    <property type="entry name" value="GPROTEINBRPT"/>
</dbReference>
<dbReference type="EMBL" id="JAUUTY010000612">
    <property type="protein sequence ID" value="KAK1598474.1"/>
    <property type="molecule type" value="Genomic_DNA"/>
</dbReference>
<dbReference type="InterPro" id="IPR015943">
    <property type="entry name" value="WD40/YVTN_repeat-like_dom_sf"/>
</dbReference>
<dbReference type="InterPro" id="IPR019775">
    <property type="entry name" value="WD40_repeat_CS"/>
</dbReference>
<reference evidence="5" key="1">
    <citation type="submission" date="2023-07" db="EMBL/GenBank/DDBJ databases">
        <title>A chromosome-level genome assembly of Lolium multiflorum.</title>
        <authorList>
            <person name="Chen Y."/>
            <person name="Copetti D."/>
            <person name="Kolliker R."/>
            <person name="Studer B."/>
        </authorList>
    </citation>
    <scope>NUCLEOTIDE SEQUENCE</scope>
    <source>
        <strain evidence="5">02402/16</strain>
        <tissue evidence="5">Leaf</tissue>
    </source>
</reference>
<dbReference type="InterPro" id="IPR020472">
    <property type="entry name" value="WD40_PAC1"/>
</dbReference>
<dbReference type="InterPro" id="IPR001680">
    <property type="entry name" value="WD40_rpt"/>
</dbReference>
<dbReference type="PROSITE" id="PS00678">
    <property type="entry name" value="WD_REPEATS_1"/>
    <property type="match status" value="1"/>
</dbReference>
<dbReference type="PROSITE" id="PS50082">
    <property type="entry name" value="WD_REPEATS_2"/>
    <property type="match status" value="2"/>
</dbReference>
<dbReference type="SUPFAM" id="SSF50978">
    <property type="entry name" value="WD40 repeat-like"/>
    <property type="match status" value="1"/>
</dbReference>
<accession>A0AAD8V9X3</accession>
<keyword evidence="2" id="KW-0677">Repeat</keyword>
<proteinExistence type="predicted"/>
<feature type="domain" description="F-box" evidence="4">
    <location>
        <begin position="75"/>
        <end position="121"/>
    </location>
</feature>
<evidence type="ECO:0000259" key="4">
    <source>
        <dbReference type="PROSITE" id="PS50181"/>
    </source>
</evidence>
<dbReference type="PROSITE" id="PS50181">
    <property type="entry name" value="FBOX"/>
    <property type="match status" value="1"/>
</dbReference>
<dbReference type="AlphaFoldDB" id="A0AAD8V9X3"/>
<evidence type="ECO:0000256" key="3">
    <source>
        <dbReference type="PROSITE-ProRule" id="PRU00221"/>
    </source>
</evidence>
<keyword evidence="6" id="KW-1185">Reference proteome</keyword>
<dbReference type="Proteomes" id="UP001231189">
    <property type="component" value="Unassembled WGS sequence"/>
</dbReference>
<dbReference type="Pfam" id="PF00646">
    <property type="entry name" value="F-box"/>
    <property type="match status" value="1"/>
</dbReference>
<dbReference type="FunFam" id="1.20.1280.50:FF:000058">
    <property type="entry name" value="OSJNBa0058K23.14 protein"/>
    <property type="match status" value="1"/>
</dbReference>
<evidence type="ECO:0000256" key="1">
    <source>
        <dbReference type="ARBA" id="ARBA00022574"/>
    </source>
</evidence>
<evidence type="ECO:0000313" key="6">
    <source>
        <dbReference type="Proteomes" id="UP001231189"/>
    </source>
</evidence>
<dbReference type="Gene3D" id="1.20.1280.50">
    <property type="match status" value="1"/>
</dbReference>